<dbReference type="NCBIfam" id="NF046080">
    <property type="entry name" value="PID_CTERM"/>
    <property type="match status" value="1"/>
</dbReference>
<feature type="chain" id="PRO_5022722925" description="GlyGly-CTERM sorting domain-containing protein" evidence="2">
    <location>
        <begin position="24"/>
        <end position="66"/>
    </location>
</feature>
<evidence type="ECO:0000313" key="4">
    <source>
        <dbReference type="Proteomes" id="UP000306229"/>
    </source>
</evidence>
<name>A0A5B7TP47_9FLAO</name>
<feature type="transmembrane region" description="Helical" evidence="1">
    <location>
        <begin position="39"/>
        <end position="59"/>
    </location>
</feature>
<proteinExistence type="predicted"/>
<reference evidence="3 4" key="1">
    <citation type="submission" date="2019-05" db="EMBL/GenBank/DDBJ databases">
        <title>Algicella ahnfeltiae gen. nov., sp. nov., a novel marine bacterium of the family Flavobacteriaceae isolated from a red alga.</title>
        <authorList>
            <person name="Nedashkovskaya O.I."/>
            <person name="Kukhlevskiy A.D."/>
            <person name="Kim S.-G."/>
            <person name="Zhukova N.V."/>
            <person name="Mikhailov V.V."/>
        </authorList>
    </citation>
    <scope>NUCLEOTIDE SEQUENCE [LARGE SCALE GENOMIC DNA]</scope>
    <source>
        <strain evidence="3 4">10Alg115</strain>
    </source>
</reference>
<evidence type="ECO:0000256" key="1">
    <source>
        <dbReference type="SAM" id="Phobius"/>
    </source>
</evidence>
<dbReference type="KEGG" id="fbe:FF125_01415"/>
<feature type="signal peptide" evidence="2">
    <location>
        <begin position="1"/>
        <end position="23"/>
    </location>
</feature>
<organism evidence="3 4">
    <name type="scientific">Aureibaculum algae</name>
    <dbReference type="NCBI Taxonomy" id="2584122"/>
    <lineage>
        <taxon>Bacteria</taxon>
        <taxon>Pseudomonadati</taxon>
        <taxon>Bacteroidota</taxon>
        <taxon>Flavobacteriia</taxon>
        <taxon>Flavobacteriales</taxon>
        <taxon>Flavobacteriaceae</taxon>
        <taxon>Aureibaculum</taxon>
    </lineage>
</organism>
<dbReference type="InterPro" id="IPR058207">
    <property type="entry name" value="PID_CTERM"/>
</dbReference>
<protein>
    <recommendedName>
        <fullName evidence="5">GlyGly-CTERM sorting domain-containing protein</fullName>
    </recommendedName>
</protein>
<dbReference type="Proteomes" id="UP000306229">
    <property type="component" value="Chromosome"/>
</dbReference>
<dbReference type="EMBL" id="CP040749">
    <property type="protein sequence ID" value="QCX37161.1"/>
    <property type="molecule type" value="Genomic_DNA"/>
</dbReference>
<keyword evidence="4" id="KW-1185">Reference proteome</keyword>
<dbReference type="RefSeq" id="WP_138948112.1">
    <property type="nucleotide sequence ID" value="NZ_CP040749.1"/>
</dbReference>
<gene>
    <name evidence="3" type="ORF">FF125_01415</name>
</gene>
<dbReference type="AlphaFoldDB" id="A0A5B7TP47"/>
<evidence type="ECO:0000313" key="3">
    <source>
        <dbReference type="EMBL" id="QCX37161.1"/>
    </source>
</evidence>
<sequence>MLKKYLIFLSFAVLVLTSSNVFAQGSGPEEPKGGPILPPTSPIDGGVGFLLVLGVGYAVKKLRKEN</sequence>
<accession>A0A5B7TP47</accession>
<keyword evidence="1" id="KW-0812">Transmembrane</keyword>
<keyword evidence="1" id="KW-0472">Membrane</keyword>
<evidence type="ECO:0000256" key="2">
    <source>
        <dbReference type="SAM" id="SignalP"/>
    </source>
</evidence>
<evidence type="ECO:0008006" key="5">
    <source>
        <dbReference type="Google" id="ProtNLM"/>
    </source>
</evidence>
<keyword evidence="2" id="KW-0732">Signal</keyword>
<keyword evidence="1" id="KW-1133">Transmembrane helix</keyword>